<feature type="domain" description="LysM" evidence="3">
    <location>
        <begin position="112"/>
        <end position="156"/>
    </location>
</feature>
<dbReference type="SUPFAM" id="SSF51261">
    <property type="entry name" value="Duplicated hybrid motif"/>
    <property type="match status" value="1"/>
</dbReference>
<dbReference type="GO" id="GO:0004222">
    <property type="term" value="F:metalloendopeptidase activity"/>
    <property type="evidence" value="ECO:0007669"/>
    <property type="project" value="TreeGrafter"/>
</dbReference>
<dbReference type="InterPro" id="IPR050570">
    <property type="entry name" value="Cell_wall_metabolism_enzyme"/>
</dbReference>
<name>A0A348FZH3_9HYPH</name>
<feature type="domain" description="LysM" evidence="3">
    <location>
        <begin position="197"/>
        <end position="241"/>
    </location>
</feature>
<comment type="similarity">
    <text evidence="1">Belongs to the E.coli NlpD/Haemophilus LppB family.</text>
</comment>
<evidence type="ECO:0000256" key="2">
    <source>
        <dbReference type="SAM" id="MobiDB-lite"/>
    </source>
</evidence>
<feature type="region of interest" description="Disordered" evidence="2">
    <location>
        <begin position="1"/>
        <end position="101"/>
    </location>
</feature>
<dbReference type="Gene3D" id="3.10.350.10">
    <property type="entry name" value="LysM domain"/>
    <property type="match status" value="2"/>
</dbReference>
<dbReference type="PANTHER" id="PTHR21666">
    <property type="entry name" value="PEPTIDASE-RELATED"/>
    <property type="match status" value="1"/>
</dbReference>
<evidence type="ECO:0000313" key="4">
    <source>
        <dbReference type="EMBL" id="BBF92706.1"/>
    </source>
</evidence>
<evidence type="ECO:0000313" key="5">
    <source>
        <dbReference type="Proteomes" id="UP000266934"/>
    </source>
</evidence>
<dbReference type="CDD" id="cd12797">
    <property type="entry name" value="M23_peptidase"/>
    <property type="match status" value="1"/>
</dbReference>
<dbReference type="InterPro" id="IPR018392">
    <property type="entry name" value="LysM"/>
</dbReference>
<dbReference type="Gene3D" id="2.70.70.10">
    <property type="entry name" value="Glucose Permease (Domain IIA)"/>
    <property type="match status" value="1"/>
</dbReference>
<sequence length="462" mass="46968">MAAPTTQVSNQPLPPPSYPASSYPAASYPPASMPPQQAPGPYYGQQGALPPPPANRWGQANAAPPPATYSNGPVMASAQPGPAYRPMSSVAPPRADVTGSLPPAGAPAAGGATVVVKPGETITSLARRYNVPAKAIMSANNIADARLVRAGQRLVIPGAGYQPAASAPPPAERFATASVPPAAAAPVRTPAPAAAAGTHIVNSGDTLNAIARRYKVSRTALASANGLTADSHLSIGQRLTIPGQGAPAAPAQQFAAQTPPAAAAPVRQAAVQAPAAASPLRAEAMAPAPSRFERTASVAPTQKLEPSRKPEPAVETAAMVQPTETPEETKAEPARKGVAFRWPVRGRVIANFGAKPGGEKNDGINIAVPEGATIKAAEDGVVAYAGSELKGYGNLVLIRHADGWVTAYAHNSELMVKRGDSVKRGQSIARAGQSGSVTSPQLHFEVRRGSNPVDPVPLLTGG</sequence>
<protein>
    <submittedName>
        <fullName evidence="4">Lipoprotein</fullName>
    </submittedName>
</protein>
<evidence type="ECO:0000259" key="3">
    <source>
        <dbReference type="PROSITE" id="PS51782"/>
    </source>
</evidence>
<dbReference type="Pfam" id="PF01551">
    <property type="entry name" value="Peptidase_M23"/>
    <property type="match status" value="1"/>
</dbReference>
<feature type="compositionally biased region" description="Low complexity" evidence="2">
    <location>
        <begin position="19"/>
        <end position="30"/>
    </location>
</feature>
<feature type="compositionally biased region" description="Polar residues" evidence="2">
    <location>
        <begin position="1"/>
        <end position="10"/>
    </location>
</feature>
<evidence type="ECO:0000256" key="1">
    <source>
        <dbReference type="ARBA" id="ARBA00038420"/>
    </source>
</evidence>
<keyword evidence="4" id="KW-0449">Lipoprotein</keyword>
<dbReference type="EMBL" id="AP018907">
    <property type="protein sequence ID" value="BBF92706.1"/>
    <property type="molecule type" value="Genomic_DNA"/>
</dbReference>
<dbReference type="RefSeq" id="WP_160140543.1">
    <property type="nucleotide sequence ID" value="NZ_AP018907.1"/>
</dbReference>
<organism evidence="4 5">
    <name type="scientific">Blastochloris tepida</name>
    <dbReference type="NCBI Taxonomy" id="2233851"/>
    <lineage>
        <taxon>Bacteria</taxon>
        <taxon>Pseudomonadati</taxon>
        <taxon>Pseudomonadota</taxon>
        <taxon>Alphaproteobacteria</taxon>
        <taxon>Hyphomicrobiales</taxon>
        <taxon>Blastochloridaceae</taxon>
        <taxon>Blastochloris</taxon>
    </lineage>
</organism>
<dbReference type="SUPFAM" id="SSF54106">
    <property type="entry name" value="LysM domain"/>
    <property type="match status" value="2"/>
</dbReference>
<dbReference type="Proteomes" id="UP000266934">
    <property type="component" value="Chromosome"/>
</dbReference>
<dbReference type="InterPro" id="IPR011055">
    <property type="entry name" value="Dup_hybrid_motif"/>
</dbReference>
<keyword evidence="5" id="KW-1185">Reference proteome</keyword>
<feature type="compositionally biased region" description="Low complexity" evidence="2">
    <location>
        <begin position="39"/>
        <end position="48"/>
    </location>
</feature>
<dbReference type="InterPro" id="IPR036779">
    <property type="entry name" value="LysM_dom_sf"/>
</dbReference>
<dbReference type="AlphaFoldDB" id="A0A348FZH3"/>
<accession>A0A348FZH3</accession>
<gene>
    <name evidence="4" type="ORF">BLTE_13910</name>
</gene>
<dbReference type="SMART" id="SM00257">
    <property type="entry name" value="LysM"/>
    <property type="match status" value="2"/>
</dbReference>
<reference evidence="4 5" key="1">
    <citation type="submission" date="2018-08" db="EMBL/GenBank/DDBJ databases">
        <title>Complete genome sequencing of Blastochloris tepida GI.</title>
        <authorList>
            <person name="Tsukatani Y."/>
            <person name="Mori H."/>
        </authorList>
    </citation>
    <scope>NUCLEOTIDE SEQUENCE [LARGE SCALE GENOMIC DNA]</scope>
    <source>
        <strain evidence="4 5">GI</strain>
    </source>
</reference>
<dbReference type="InterPro" id="IPR016047">
    <property type="entry name" value="M23ase_b-sheet_dom"/>
</dbReference>
<dbReference type="PROSITE" id="PS51782">
    <property type="entry name" value="LYSM"/>
    <property type="match status" value="2"/>
</dbReference>
<feature type="region of interest" description="Disordered" evidence="2">
    <location>
        <begin position="281"/>
        <end position="334"/>
    </location>
</feature>
<dbReference type="Pfam" id="PF01476">
    <property type="entry name" value="LysM"/>
    <property type="match status" value="2"/>
</dbReference>
<dbReference type="CDD" id="cd00118">
    <property type="entry name" value="LysM"/>
    <property type="match status" value="2"/>
</dbReference>
<dbReference type="KEGG" id="blag:BLTE_13910"/>
<dbReference type="PANTHER" id="PTHR21666:SF263">
    <property type="entry name" value="MUREIN HYDROLASE ACTIVATOR NLPD"/>
    <property type="match status" value="1"/>
</dbReference>
<dbReference type="OrthoDB" id="9795421at2"/>
<proteinExistence type="inferred from homology"/>